<feature type="compositionally biased region" description="Basic and acidic residues" evidence="1">
    <location>
        <begin position="234"/>
        <end position="244"/>
    </location>
</feature>
<keyword evidence="2" id="KW-1185">Reference proteome</keyword>
<feature type="region of interest" description="Disordered" evidence="1">
    <location>
        <begin position="129"/>
        <end position="267"/>
    </location>
</feature>
<organism evidence="2 3">
    <name type="scientific">Drosophila pseudoobscura pseudoobscura</name>
    <name type="common">Fruit fly</name>
    <dbReference type="NCBI Taxonomy" id="46245"/>
    <lineage>
        <taxon>Eukaryota</taxon>
        <taxon>Metazoa</taxon>
        <taxon>Ecdysozoa</taxon>
        <taxon>Arthropoda</taxon>
        <taxon>Hexapoda</taxon>
        <taxon>Insecta</taxon>
        <taxon>Pterygota</taxon>
        <taxon>Neoptera</taxon>
        <taxon>Endopterygota</taxon>
        <taxon>Diptera</taxon>
        <taxon>Brachycera</taxon>
        <taxon>Muscomorpha</taxon>
        <taxon>Ephydroidea</taxon>
        <taxon>Drosophilidae</taxon>
        <taxon>Drosophila</taxon>
        <taxon>Sophophora</taxon>
    </lineage>
</organism>
<sequence>MAAEPRRPSELSYLVELKTRFRELQKRQAAFMEQTAQMLTRMSSTAVGQVFLDSSSACPGQVDIKRLIRRFEDLRKTSEQLKNFQRVPEELINVDVRRLLKDYEKFIEEGNVLQRSWLRLRKSAESGMDLSETETLSIVGTESSKESYDSVSKESIDSASKETNDSPSKESSDSALRELNDLSSKQSKVSVLKVSNDSSLKVSKDSASKESNDSSSKGSNDSSPKVSNDLASKQSKDLSSKESKASALKLSNDPASRESNDLPSKELRTGSEDLLVVKNVERKCSKQKYGRARWGALLQLMIRLSPFHTCGKRGRKRL</sequence>
<feature type="compositionally biased region" description="Low complexity" evidence="1">
    <location>
        <begin position="213"/>
        <end position="227"/>
    </location>
</feature>
<evidence type="ECO:0000313" key="3">
    <source>
        <dbReference type="RefSeq" id="XP_001357376.4"/>
    </source>
</evidence>
<feature type="compositionally biased region" description="Low complexity" evidence="1">
    <location>
        <begin position="182"/>
        <end position="195"/>
    </location>
</feature>
<feature type="compositionally biased region" description="Polar residues" evidence="1">
    <location>
        <begin position="133"/>
        <end position="142"/>
    </location>
</feature>
<proteinExistence type="predicted"/>
<dbReference type="InParanoid" id="A0A6I8ULM4"/>
<dbReference type="ExpressionAtlas" id="A0A6I8ULM4">
    <property type="expression patterns" value="baseline"/>
</dbReference>
<gene>
    <name evidence="3" type="primary">LOC4817961</name>
</gene>
<feature type="compositionally biased region" description="Basic and acidic residues" evidence="1">
    <location>
        <begin position="255"/>
        <end position="267"/>
    </location>
</feature>
<dbReference type="Proteomes" id="UP000001819">
    <property type="component" value="Chromosome 4"/>
</dbReference>
<evidence type="ECO:0000256" key="1">
    <source>
        <dbReference type="SAM" id="MobiDB-lite"/>
    </source>
</evidence>
<feature type="compositionally biased region" description="Basic and acidic residues" evidence="1">
    <location>
        <begin position="143"/>
        <end position="180"/>
    </location>
</feature>
<reference evidence="3" key="1">
    <citation type="submission" date="2025-08" db="UniProtKB">
        <authorList>
            <consortium name="RefSeq"/>
        </authorList>
    </citation>
    <scope>IDENTIFICATION</scope>
    <source>
        <strain evidence="3">MV-25-SWS-2005</strain>
        <tissue evidence="3">Whole body</tissue>
    </source>
</reference>
<dbReference type="AlphaFoldDB" id="A0A6I8ULM4"/>
<feature type="compositionally biased region" description="Basic and acidic residues" evidence="1">
    <location>
        <begin position="202"/>
        <end position="212"/>
    </location>
</feature>
<evidence type="ECO:0000313" key="2">
    <source>
        <dbReference type="Proteomes" id="UP000001819"/>
    </source>
</evidence>
<accession>A0A6I8ULM4</accession>
<dbReference type="KEGG" id="dpo:4817961"/>
<protein>
    <submittedName>
        <fullName evidence="3">Uncharacterized protein isoform X1</fullName>
    </submittedName>
</protein>
<dbReference type="RefSeq" id="XP_001357376.4">
    <property type="nucleotide sequence ID" value="XM_001357340.4"/>
</dbReference>
<name>A0A6I8ULM4_DROPS</name>